<dbReference type="InterPro" id="IPR047134">
    <property type="entry name" value="RNF4"/>
</dbReference>
<feature type="compositionally biased region" description="Low complexity" evidence="1">
    <location>
        <begin position="284"/>
        <end position="295"/>
    </location>
</feature>
<evidence type="ECO:0000313" key="4">
    <source>
        <dbReference type="Proteomes" id="UP000054097"/>
    </source>
</evidence>
<dbReference type="OrthoDB" id="6105938at2759"/>
<dbReference type="PANTHER" id="PTHR23041">
    <property type="entry name" value="RING FINGER DOMAIN-CONTAINING"/>
    <property type="match status" value="1"/>
</dbReference>
<dbReference type="HOGENOM" id="CLU_667585_0_0_1"/>
<accession>A0A0C2WYU8</accession>
<reference evidence="4" key="2">
    <citation type="submission" date="2015-01" db="EMBL/GenBank/DDBJ databases">
        <title>Evolutionary Origins and Diversification of the Mycorrhizal Mutualists.</title>
        <authorList>
            <consortium name="DOE Joint Genome Institute"/>
            <consortium name="Mycorrhizal Genomics Consortium"/>
            <person name="Kohler A."/>
            <person name="Kuo A."/>
            <person name="Nagy L.G."/>
            <person name="Floudas D."/>
            <person name="Copeland A."/>
            <person name="Barry K.W."/>
            <person name="Cichocki N."/>
            <person name="Veneault-Fourrey C."/>
            <person name="LaButti K."/>
            <person name="Lindquist E.A."/>
            <person name="Lipzen A."/>
            <person name="Lundell T."/>
            <person name="Morin E."/>
            <person name="Murat C."/>
            <person name="Riley R."/>
            <person name="Ohm R."/>
            <person name="Sun H."/>
            <person name="Tunlid A."/>
            <person name="Henrissat B."/>
            <person name="Grigoriev I.V."/>
            <person name="Hibbett D.S."/>
            <person name="Martin F."/>
        </authorList>
    </citation>
    <scope>NUCLEOTIDE SEQUENCE [LARGE SCALE GENOMIC DNA]</scope>
    <source>
        <strain evidence="4">MAFF 305830</strain>
    </source>
</reference>
<dbReference type="PROSITE" id="PS00028">
    <property type="entry name" value="ZINC_FINGER_C2H2_1"/>
    <property type="match status" value="1"/>
</dbReference>
<dbReference type="SUPFAM" id="SSF57850">
    <property type="entry name" value="RING/U-box"/>
    <property type="match status" value="1"/>
</dbReference>
<evidence type="ECO:0000313" key="3">
    <source>
        <dbReference type="EMBL" id="KIM22497.1"/>
    </source>
</evidence>
<dbReference type="SMART" id="SM00355">
    <property type="entry name" value="ZnF_C2H2"/>
    <property type="match status" value="3"/>
</dbReference>
<sequence>MSLFRPASAQIPVQTRVYCDRCQRWFVNDRALEQHTSASFRHNVCSGCDFDYITRDEMEDCDCDGSEDDDEDLSDEYGSAGTLSDDGGGAQDPSAYGFVLGDRFNTYYTVPGAWRGGTRTTPSPSGSSLYAYPDDTYDPETLGGYESEDYGTPSEASYSHSEDATEEDEDEEDEEPHRDVGQLPAQNAEASPYCQRCNRVFNTVNGMHMHNRMSNMHPWYCSSCRIDYDREDDLERHNSTVHANGAQPAARQQSTAGVADTRSRAVTTVLGHLSTQLRGMLDRSAPADADTSSSTIQPTTINAPVPPPLPSTQAEPIPMDGQVTGAGNTNGSSLVVTCPLCLGDTVALTSTLCGHVFCKEVCSLDPDVVPSSDIPFHQCITAAIRHKPECPVCRAFTHIRSLHPIFLNIITS</sequence>
<keyword evidence="4" id="KW-1185">Reference proteome</keyword>
<reference evidence="3 4" key="1">
    <citation type="submission" date="2014-04" db="EMBL/GenBank/DDBJ databases">
        <authorList>
            <consortium name="DOE Joint Genome Institute"/>
            <person name="Kuo A."/>
            <person name="Zuccaro A."/>
            <person name="Kohler A."/>
            <person name="Nagy L.G."/>
            <person name="Floudas D."/>
            <person name="Copeland A."/>
            <person name="Barry K.W."/>
            <person name="Cichocki N."/>
            <person name="Veneault-Fourrey C."/>
            <person name="LaButti K."/>
            <person name="Lindquist E.A."/>
            <person name="Lipzen A."/>
            <person name="Lundell T."/>
            <person name="Morin E."/>
            <person name="Murat C."/>
            <person name="Sun H."/>
            <person name="Tunlid A."/>
            <person name="Henrissat B."/>
            <person name="Grigoriev I.V."/>
            <person name="Hibbett D.S."/>
            <person name="Martin F."/>
            <person name="Nordberg H.P."/>
            <person name="Cantor M.N."/>
            <person name="Hua S.X."/>
        </authorList>
    </citation>
    <scope>NUCLEOTIDE SEQUENCE [LARGE SCALE GENOMIC DNA]</scope>
    <source>
        <strain evidence="3 4">MAFF 305830</strain>
    </source>
</reference>
<dbReference type="STRING" id="933852.A0A0C2WYU8"/>
<dbReference type="InterPro" id="IPR013083">
    <property type="entry name" value="Znf_RING/FYVE/PHD"/>
</dbReference>
<feature type="region of interest" description="Disordered" evidence="1">
    <location>
        <begin position="111"/>
        <end position="189"/>
    </location>
</feature>
<organism evidence="3 4">
    <name type="scientific">Serendipita vermifera MAFF 305830</name>
    <dbReference type="NCBI Taxonomy" id="933852"/>
    <lineage>
        <taxon>Eukaryota</taxon>
        <taxon>Fungi</taxon>
        <taxon>Dikarya</taxon>
        <taxon>Basidiomycota</taxon>
        <taxon>Agaricomycotina</taxon>
        <taxon>Agaricomycetes</taxon>
        <taxon>Sebacinales</taxon>
        <taxon>Serendipitaceae</taxon>
        <taxon>Serendipita</taxon>
    </lineage>
</organism>
<feature type="compositionally biased region" description="Acidic residues" evidence="1">
    <location>
        <begin position="164"/>
        <end position="174"/>
    </location>
</feature>
<feature type="region of interest" description="Disordered" evidence="1">
    <location>
        <begin position="284"/>
        <end position="318"/>
    </location>
</feature>
<proteinExistence type="predicted"/>
<feature type="region of interest" description="Disordered" evidence="1">
    <location>
        <begin position="62"/>
        <end position="94"/>
    </location>
</feature>
<name>A0A0C2WYU8_SERVB</name>
<dbReference type="PANTHER" id="PTHR23041:SF78">
    <property type="entry name" value="E3 UBIQUITIN-PROTEIN LIGASE RNF4"/>
    <property type="match status" value="1"/>
</dbReference>
<feature type="domain" description="C2H2-type" evidence="2">
    <location>
        <begin position="221"/>
        <end position="242"/>
    </location>
</feature>
<protein>
    <recommendedName>
        <fullName evidence="2">C2H2-type domain-containing protein</fullName>
    </recommendedName>
</protein>
<feature type="compositionally biased region" description="Low complexity" evidence="1">
    <location>
        <begin position="116"/>
        <end position="128"/>
    </location>
</feature>
<dbReference type="Gene3D" id="3.30.40.10">
    <property type="entry name" value="Zinc/RING finger domain, C3HC4 (zinc finger)"/>
    <property type="match status" value="1"/>
</dbReference>
<dbReference type="EMBL" id="KN824354">
    <property type="protein sequence ID" value="KIM22497.1"/>
    <property type="molecule type" value="Genomic_DNA"/>
</dbReference>
<feature type="compositionally biased region" description="Acidic residues" evidence="1">
    <location>
        <begin position="62"/>
        <end position="75"/>
    </location>
</feature>
<gene>
    <name evidence="3" type="ORF">M408DRAFT_283630</name>
</gene>
<feature type="region of interest" description="Disordered" evidence="1">
    <location>
        <begin position="240"/>
        <end position="262"/>
    </location>
</feature>
<dbReference type="AlphaFoldDB" id="A0A0C2WYU8"/>
<evidence type="ECO:0000259" key="2">
    <source>
        <dbReference type="PROSITE" id="PS00028"/>
    </source>
</evidence>
<dbReference type="Proteomes" id="UP000054097">
    <property type="component" value="Unassembled WGS sequence"/>
</dbReference>
<dbReference type="InterPro" id="IPR013087">
    <property type="entry name" value="Znf_C2H2_type"/>
</dbReference>
<dbReference type="Gene3D" id="3.30.160.60">
    <property type="entry name" value="Classic Zinc Finger"/>
    <property type="match status" value="1"/>
</dbReference>
<evidence type="ECO:0000256" key="1">
    <source>
        <dbReference type="SAM" id="MobiDB-lite"/>
    </source>
</evidence>